<sequence>MPPFILLYDSSIEETVEDKILPLLKEPPSLVAWSAGEKLANWPEGTRVVTYLPDEALYECIPYVIEKKWVLGLLPHPEMKEVAKGFKFSTSLDKALKELDLAAEPLAVDQLYCNEKLVFNAVSIGDPFGLRSSSKTESLKSRWFRFKRLLASLNKVRLRSFTLTTDKDKVLETAALGMVAVDRGDASAFARRVVDEVQADDCQLNLLILSPRSLMQAFSFLIASVFFGFLGVNRLPKYLGVIKSTGVKIEASQPVTYIVDGQKYKSDTIELKVKAGALNLLGNYLHTGDLANNKTSGKESFRVKGLPTGEARRELVAYPLPWIHHAGTDEFKDLFLVLKENAKTSEAYLTLMVLATLLALIGLFANSAPVIIGAMILAPLMSPIISFSMGALRQDEQLILDSGRSLFLGVGLALACATVMTWLIPLWSINEQIAARLSPTLLDLGVAIISGIAGAYAHSRAEVAKSLAGVAIAVALVPPLAVAGIGIGWFDWAVFWGAFLLFLTNLAGIVLAAALTFMVLGFSPFKLARRGLIIALVLVVLVSIPLASSFVRMVNEHGLTSRLEGQVFASVTLKEVSVKPGDVLLVSARLLASEPIDLAELDLIKQAIEDDLQQEIRLEATLVLVR</sequence>
<keyword evidence="1" id="KW-1133">Transmembrane helix</keyword>
<feature type="transmembrane region" description="Helical" evidence="1">
    <location>
        <begin position="532"/>
        <end position="551"/>
    </location>
</feature>
<feature type="transmembrane region" description="Helical" evidence="1">
    <location>
        <begin position="433"/>
        <end position="455"/>
    </location>
</feature>
<dbReference type="EMBL" id="BSOR01000016">
    <property type="protein sequence ID" value="GLR63498.1"/>
    <property type="molecule type" value="Genomic_DNA"/>
</dbReference>
<reference evidence="3" key="1">
    <citation type="journal article" date="2019" name="Int. J. Syst. Evol. Microbiol.">
        <title>The Global Catalogue of Microorganisms (GCM) 10K type strain sequencing project: providing services to taxonomists for standard genome sequencing and annotation.</title>
        <authorList>
            <consortium name="The Broad Institute Genomics Platform"/>
            <consortium name="The Broad Institute Genome Sequencing Center for Infectious Disease"/>
            <person name="Wu L."/>
            <person name="Ma J."/>
        </authorList>
    </citation>
    <scope>NUCLEOTIDE SEQUENCE [LARGE SCALE GENOMIC DNA]</scope>
    <source>
        <strain evidence="3">NBRC 100033</strain>
    </source>
</reference>
<dbReference type="Proteomes" id="UP001156682">
    <property type="component" value="Unassembled WGS sequence"/>
</dbReference>
<comment type="caution">
    <text evidence="2">The sequence shown here is derived from an EMBL/GenBank/DDBJ whole genome shotgun (WGS) entry which is preliminary data.</text>
</comment>
<evidence type="ECO:0000313" key="3">
    <source>
        <dbReference type="Proteomes" id="UP001156682"/>
    </source>
</evidence>
<feature type="transmembrane region" description="Helical" evidence="1">
    <location>
        <begin position="371"/>
        <end position="393"/>
    </location>
</feature>
<dbReference type="Gene3D" id="2.60.200.40">
    <property type="match status" value="1"/>
</dbReference>
<feature type="transmembrane region" description="Helical" evidence="1">
    <location>
        <begin position="214"/>
        <end position="233"/>
    </location>
</feature>
<feature type="transmembrane region" description="Helical" evidence="1">
    <location>
        <begin position="347"/>
        <end position="365"/>
    </location>
</feature>
<keyword evidence="1" id="KW-0812">Transmembrane</keyword>
<dbReference type="NCBIfam" id="TIGR00341">
    <property type="entry name" value="TIGR00341 family protein"/>
    <property type="match status" value="1"/>
</dbReference>
<evidence type="ECO:0000313" key="2">
    <source>
        <dbReference type="EMBL" id="GLR63498.1"/>
    </source>
</evidence>
<organism evidence="2 3">
    <name type="scientific">Marinospirillum insulare</name>
    <dbReference type="NCBI Taxonomy" id="217169"/>
    <lineage>
        <taxon>Bacteria</taxon>
        <taxon>Pseudomonadati</taxon>
        <taxon>Pseudomonadota</taxon>
        <taxon>Gammaproteobacteria</taxon>
        <taxon>Oceanospirillales</taxon>
        <taxon>Oceanospirillaceae</taxon>
        <taxon>Marinospirillum</taxon>
    </lineage>
</organism>
<keyword evidence="3" id="KW-1185">Reference proteome</keyword>
<dbReference type="PANTHER" id="PTHR20992:SF9">
    <property type="entry name" value="AT15442P-RELATED"/>
    <property type="match status" value="1"/>
</dbReference>
<proteinExistence type="predicted"/>
<dbReference type="SUPFAM" id="SSF111331">
    <property type="entry name" value="NAD kinase/diacylglycerol kinase-like"/>
    <property type="match status" value="1"/>
</dbReference>
<keyword evidence="1" id="KW-0472">Membrane</keyword>
<gene>
    <name evidence="2" type="ORF">GCM10007878_09330</name>
</gene>
<dbReference type="PANTHER" id="PTHR20992">
    <property type="entry name" value="AT15442P-RELATED"/>
    <property type="match status" value="1"/>
</dbReference>
<evidence type="ECO:0000256" key="1">
    <source>
        <dbReference type="SAM" id="Phobius"/>
    </source>
</evidence>
<dbReference type="InterPro" id="IPR005240">
    <property type="entry name" value="DUF389"/>
</dbReference>
<protein>
    <recommendedName>
        <fullName evidence="4">TIGR00341 family protein</fullName>
    </recommendedName>
</protein>
<feature type="transmembrane region" description="Helical" evidence="1">
    <location>
        <begin position="496"/>
        <end position="520"/>
    </location>
</feature>
<evidence type="ECO:0008006" key="4">
    <source>
        <dbReference type="Google" id="ProtNLM"/>
    </source>
</evidence>
<accession>A0ABQ5ZZS4</accession>
<feature type="transmembrane region" description="Helical" evidence="1">
    <location>
        <begin position="467"/>
        <end position="490"/>
    </location>
</feature>
<dbReference type="Pfam" id="PF04087">
    <property type="entry name" value="DUF389"/>
    <property type="match status" value="1"/>
</dbReference>
<feature type="transmembrane region" description="Helical" evidence="1">
    <location>
        <begin position="405"/>
        <end position="427"/>
    </location>
</feature>
<dbReference type="InterPro" id="IPR016064">
    <property type="entry name" value="NAD/diacylglycerol_kinase_sf"/>
</dbReference>
<name>A0ABQ5ZZS4_9GAMM</name>